<sequence length="59" mass="6800">MPAIVTASAARRMDEGKNERIMNTPRDESFRMRRKPDRQVPAGMPAWRPVARLRHANAQ</sequence>
<dbReference type="Proteomes" id="UP000231878">
    <property type="component" value="Unassembled WGS sequence"/>
</dbReference>
<dbReference type="EMBL" id="PHRB01000037">
    <property type="protein sequence ID" value="PJO62953.1"/>
    <property type="molecule type" value="Genomic_DNA"/>
</dbReference>
<organism evidence="1 2">
    <name type="scientific">Burkholderia pseudomallei</name>
    <name type="common">Pseudomonas pseudomallei</name>
    <dbReference type="NCBI Taxonomy" id="28450"/>
    <lineage>
        <taxon>Bacteria</taxon>
        <taxon>Pseudomonadati</taxon>
        <taxon>Pseudomonadota</taxon>
        <taxon>Betaproteobacteria</taxon>
        <taxon>Burkholderiales</taxon>
        <taxon>Burkholderiaceae</taxon>
        <taxon>Burkholderia</taxon>
        <taxon>pseudomallei group</taxon>
    </lineage>
</organism>
<name>A0AAX0U450_BURPE</name>
<evidence type="ECO:0000313" key="1">
    <source>
        <dbReference type="EMBL" id="PJO62953.1"/>
    </source>
</evidence>
<accession>A0AAX0U450</accession>
<reference evidence="1 2" key="1">
    <citation type="submission" date="2017-11" db="EMBL/GenBank/DDBJ databases">
        <title>Molecular characterization of Burkholderia pseudomallei and closely related isolates from Vietnam.</title>
        <authorList>
            <person name="Ustinov D.V."/>
            <person name="Antonov A.S."/>
            <person name="Avdusheva E.F."/>
            <person name="Shpak I.M."/>
            <person name="Zakharova I.B."/>
            <person name="Thi L.A."/>
            <person name="Teteryatnikova N."/>
            <person name="Lopasteyskaya Y.A."/>
            <person name="Kuzyutina J.A."/>
            <person name="Ngo T.N."/>
            <person name="Victorov D.V."/>
        </authorList>
    </citation>
    <scope>NUCLEOTIDE SEQUENCE [LARGE SCALE GENOMIC DNA]</scope>
    <source>
        <strain evidence="1 2">V1512</strain>
    </source>
</reference>
<proteinExistence type="predicted"/>
<comment type="caution">
    <text evidence="1">The sequence shown here is derived from an EMBL/GenBank/DDBJ whole genome shotgun (WGS) entry which is preliminary data.</text>
</comment>
<gene>
    <name evidence="1" type="ORF">CWD88_28200</name>
</gene>
<protein>
    <submittedName>
        <fullName evidence="1">Uncharacterized protein</fullName>
    </submittedName>
</protein>
<evidence type="ECO:0000313" key="2">
    <source>
        <dbReference type="Proteomes" id="UP000231878"/>
    </source>
</evidence>
<dbReference type="AlphaFoldDB" id="A0AAX0U450"/>